<dbReference type="EMBL" id="CADCXU010017574">
    <property type="protein sequence ID" value="CAB0006320.1"/>
    <property type="molecule type" value="Genomic_DNA"/>
</dbReference>
<evidence type="ECO:0000313" key="1">
    <source>
        <dbReference type="EMBL" id="CAB0006320.1"/>
    </source>
</evidence>
<dbReference type="Proteomes" id="UP000479000">
    <property type="component" value="Unassembled WGS sequence"/>
</dbReference>
<proteinExistence type="predicted"/>
<gene>
    <name evidence="1" type="ORF">NTEN_LOCUS11797</name>
</gene>
<reference evidence="1 2" key="1">
    <citation type="submission" date="2020-02" db="EMBL/GenBank/DDBJ databases">
        <authorList>
            <person name="Ferguson B K."/>
        </authorList>
    </citation>
    <scope>NUCLEOTIDE SEQUENCE [LARGE SCALE GENOMIC DNA]</scope>
</reference>
<name>A0A6H5GT36_9HEMI</name>
<sequence>MCSCAVWERCRRIRSVSERRPTESIIPRWIPSSSHSISSSSCRPTCALLLSGPLPLFLITFRVSSLRRDRLRLGIATNELTWTFWRRPLGECCY</sequence>
<feature type="non-terminal residue" evidence="1">
    <location>
        <position position="1"/>
    </location>
</feature>
<evidence type="ECO:0000313" key="2">
    <source>
        <dbReference type="Proteomes" id="UP000479000"/>
    </source>
</evidence>
<accession>A0A6H5GT36</accession>
<dbReference type="AlphaFoldDB" id="A0A6H5GT36"/>
<keyword evidence="2" id="KW-1185">Reference proteome</keyword>
<protein>
    <submittedName>
        <fullName evidence="1">Uncharacterized protein</fullName>
    </submittedName>
</protein>
<organism evidence="1 2">
    <name type="scientific">Nesidiocoris tenuis</name>
    <dbReference type="NCBI Taxonomy" id="355587"/>
    <lineage>
        <taxon>Eukaryota</taxon>
        <taxon>Metazoa</taxon>
        <taxon>Ecdysozoa</taxon>
        <taxon>Arthropoda</taxon>
        <taxon>Hexapoda</taxon>
        <taxon>Insecta</taxon>
        <taxon>Pterygota</taxon>
        <taxon>Neoptera</taxon>
        <taxon>Paraneoptera</taxon>
        <taxon>Hemiptera</taxon>
        <taxon>Heteroptera</taxon>
        <taxon>Panheteroptera</taxon>
        <taxon>Cimicomorpha</taxon>
        <taxon>Miridae</taxon>
        <taxon>Dicyphina</taxon>
        <taxon>Nesidiocoris</taxon>
    </lineage>
</organism>
<feature type="non-terminal residue" evidence="1">
    <location>
        <position position="94"/>
    </location>
</feature>